<proteinExistence type="predicted"/>
<dbReference type="PROSITE" id="PS51444">
    <property type="entry name" value="FH2"/>
    <property type="match status" value="1"/>
</dbReference>
<dbReference type="Gene3D" id="1.20.58.2220">
    <property type="entry name" value="Formin, FH2 domain"/>
    <property type="match status" value="1"/>
</dbReference>
<dbReference type="InterPro" id="IPR042201">
    <property type="entry name" value="FH2_Formin_sf"/>
</dbReference>
<dbReference type="AlphaFoldDB" id="A0A6A4WTY2"/>
<dbReference type="Proteomes" id="UP000440578">
    <property type="component" value="Unassembled WGS sequence"/>
</dbReference>
<dbReference type="SMART" id="SM00498">
    <property type="entry name" value="FH2"/>
    <property type="match status" value="1"/>
</dbReference>
<dbReference type="OrthoDB" id="26518at2759"/>
<dbReference type="PANTHER" id="PTHR46345">
    <property type="entry name" value="INVERTED FORMIN-2"/>
    <property type="match status" value="1"/>
</dbReference>
<keyword evidence="4" id="KW-1185">Reference proteome</keyword>
<dbReference type="EMBL" id="VIIS01000590">
    <property type="protein sequence ID" value="KAF0307284.1"/>
    <property type="molecule type" value="Genomic_DNA"/>
</dbReference>
<name>A0A6A4WTY2_AMPAM</name>
<organism evidence="3 4">
    <name type="scientific">Amphibalanus amphitrite</name>
    <name type="common">Striped barnacle</name>
    <name type="synonym">Balanus amphitrite</name>
    <dbReference type="NCBI Taxonomy" id="1232801"/>
    <lineage>
        <taxon>Eukaryota</taxon>
        <taxon>Metazoa</taxon>
        <taxon>Ecdysozoa</taxon>
        <taxon>Arthropoda</taxon>
        <taxon>Crustacea</taxon>
        <taxon>Multicrustacea</taxon>
        <taxon>Cirripedia</taxon>
        <taxon>Thoracica</taxon>
        <taxon>Thoracicalcarea</taxon>
        <taxon>Balanomorpha</taxon>
        <taxon>Balanoidea</taxon>
        <taxon>Balanidae</taxon>
        <taxon>Amphibalaninae</taxon>
        <taxon>Amphibalanus</taxon>
    </lineage>
</organism>
<feature type="compositionally biased region" description="Basic and acidic residues" evidence="1">
    <location>
        <begin position="623"/>
        <end position="637"/>
    </location>
</feature>
<comment type="caution">
    <text evidence="3">The sequence shown here is derived from an EMBL/GenBank/DDBJ whole genome shotgun (WGS) entry which is preliminary data.</text>
</comment>
<dbReference type="InterPro" id="IPR015425">
    <property type="entry name" value="FH2_Formin"/>
</dbReference>
<dbReference type="SUPFAM" id="SSF101447">
    <property type="entry name" value="Formin homology 2 domain (FH2 domain)"/>
    <property type="match status" value="1"/>
</dbReference>
<gene>
    <name evidence="3" type="primary">inf2</name>
    <name evidence="3" type="ORF">FJT64_021338</name>
</gene>
<reference evidence="3 4" key="1">
    <citation type="submission" date="2019-07" db="EMBL/GenBank/DDBJ databases">
        <title>Draft genome assembly of a fouling barnacle, Amphibalanus amphitrite (Darwin, 1854): The first reference genome for Thecostraca.</title>
        <authorList>
            <person name="Kim W."/>
        </authorList>
    </citation>
    <scope>NUCLEOTIDE SEQUENCE [LARGE SCALE GENOMIC DNA]</scope>
    <source>
        <strain evidence="3">SNU_AA5</strain>
        <tissue evidence="3">Soma without cirri and trophi</tissue>
    </source>
</reference>
<evidence type="ECO:0000259" key="2">
    <source>
        <dbReference type="PROSITE" id="PS51444"/>
    </source>
</evidence>
<sequence length="675" mass="75572">MGNCRSRHTQTDLLVSLRGRRNGKMKLYHLSRSTMDLFRGGDSKVTPVQPPGGDQPDLADVMSDPDFELTDEEIAQFRRPRPFPQSSLTGTMFAIPVQPTHEFRARPFPRSSLPPERPSVSGASSPEPAGRRREDDTSGLSSVTPSLTSVATDCSVASSLLSGPLSSLEARPVSVNPFATLPKPKAKMKTLNWAKVPNRTIGNSMWQTVPKDLLSPVPVDYDSLESLFAQKVTQRSAKTTVEKKKSVEEVNLLDGKRSLNINIGLKQLRKTNEEITELIKRGKAADVGTEQLRALMRIMPEEGEVAMVTSYEGPPEQLGEAEQYYLALSKVPSFQLRVELMLLEADFKPSMDSLRPQIKALVTSCEQILTSESLKQFLILVLQVGNFLNSGSYAGNAMGFRLSTLPKLIETRANKPRMTLLHYIVEVAETQNKVALEFAEDFKHIHDAAKISLDVLMADINNQSQTVTRLKTQSESAPVEVKKQFKDFLSSAERQVADLAIQMAELGRCQTRLAQHFCEEEDSFTVESCLRLFDGLIRKIEVVRQDNEKRHQDEERQKRREEERKRAAAAAAAAATQEKTPSSSRGSKAPWRDEADGRTSPNSSSSELEDGLVDTLLAGIRRGEFRSVRRRKEKADEPASPTDPAVKEKRRRHRRREPMFLLGRERERPNGNELR</sequence>
<evidence type="ECO:0000313" key="3">
    <source>
        <dbReference type="EMBL" id="KAF0307284.1"/>
    </source>
</evidence>
<feature type="compositionally biased region" description="Basic and acidic residues" evidence="1">
    <location>
        <begin position="663"/>
        <end position="675"/>
    </location>
</feature>
<evidence type="ECO:0000313" key="4">
    <source>
        <dbReference type="Proteomes" id="UP000440578"/>
    </source>
</evidence>
<feature type="compositionally biased region" description="Basic and acidic residues" evidence="1">
    <location>
        <begin position="547"/>
        <end position="566"/>
    </location>
</feature>
<feature type="domain" description="FH2" evidence="2">
    <location>
        <begin position="178"/>
        <end position="566"/>
    </location>
</feature>
<dbReference type="Pfam" id="PF02181">
    <property type="entry name" value="FH2"/>
    <property type="match status" value="1"/>
</dbReference>
<feature type="region of interest" description="Disordered" evidence="1">
    <location>
        <begin position="623"/>
        <end position="675"/>
    </location>
</feature>
<protein>
    <submittedName>
        <fullName evidence="3">Inverted formin-2</fullName>
    </submittedName>
</protein>
<evidence type="ECO:0000256" key="1">
    <source>
        <dbReference type="SAM" id="MobiDB-lite"/>
    </source>
</evidence>
<feature type="region of interest" description="Disordered" evidence="1">
    <location>
        <begin position="547"/>
        <end position="611"/>
    </location>
</feature>
<feature type="region of interest" description="Disordered" evidence="1">
    <location>
        <begin position="40"/>
        <end position="59"/>
    </location>
</feature>
<dbReference type="PANTHER" id="PTHR46345:SF8">
    <property type="entry name" value="FORMIN 3, ISOFORM B"/>
    <property type="match status" value="1"/>
</dbReference>
<accession>A0A6A4WTY2</accession>
<feature type="region of interest" description="Disordered" evidence="1">
    <location>
        <begin position="105"/>
        <end position="146"/>
    </location>
</feature>
<feature type="compositionally biased region" description="Low complexity" evidence="1">
    <location>
        <begin position="568"/>
        <end position="580"/>
    </location>
</feature>